<dbReference type="PANTHER" id="PTHR46328">
    <property type="entry name" value="FAR-RED IMPAIRED RESPONSIVE (FAR1) FAMILY PROTEIN-RELATED"/>
    <property type="match status" value="1"/>
</dbReference>
<proteinExistence type="predicted"/>
<sequence length="289" mass="33318">MKFHVLHPKAVIISTVIMNRSSFLLSSSSIFTASFSFPVVVTNFSFRDHHHFLSRGITIWSFLIFHRMEEKSFREVVAGVVENLDGKKTAIVRDEEACSTVEPFIGMEFESEEVAKSFYDNYATCMGFVMRVDAFRRSMRDGSVVWRRLVCNKEGFRRSRPRRSESRKPRAVTREGCKALIVVKRDKSAAKWVVTKFVKEHNHPLLPLVANARRSSQLSHTPDEKDAKIRELSAELSRERRRCAALQQQLDMVLMEMEQHSNHLSVNINNVIQSVREIESNTFTKPPLS</sequence>
<evidence type="ECO:0000313" key="3">
    <source>
        <dbReference type="EMBL" id="JAU71668.1"/>
    </source>
</evidence>
<dbReference type="EMBL" id="GEVL01005673">
    <property type="protein sequence ID" value="JAU71668.1"/>
    <property type="molecule type" value="Transcribed_RNA"/>
</dbReference>
<feature type="domain" description="FAR1" evidence="2">
    <location>
        <begin position="117"/>
        <end position="207"/>
    </location>
</feature>
<evidence type="ECO:0000256" key="1">
    <source>
        <dbReference type="SAM" id="Coils"/>
    </source>
</evidence>
<evidence type="ECO:0000259" key="2">
    <source>
        <dbReference type="Pfam" id="PF03101"/>
    </source>
</evidence>
<feature type="coiled-coil region" evidence="1">
    <location>
        <begin position="229"/>
        <end position="256"/>
    </location>
</feature>
<organism evidence="3">
    <name type="scientific">Noccaea caerulescens</name>
    <name type="common">Alpine penny-cress</name>
    <name type="synonym">Thlaspi caerulescens</name>
    <dbReference type="NCBI Taxonomy" id="107243"/>
    <lineage>
        <taxon>Eukaryota</taxon>
        <taxon>Viridiplantae</taxon>
        <taxon>Streptophyta</taxon>
        <taxon>Embryophyta</taxon>
        <taxon>Tracheophyta</taxon>
        <taxon>Spermatophyta</taxon>
        <taxon>Magnoliopsida</taxon>
        <taxon>eudicotyledons</taxon>
        <taxon>Gunneridae</taxon>
        <taxon>Pentapetalae</taxon>
        <taxon>rosids</taxon>
        <taxon>malvids</taxon>
        <taxon>Brassicales</taxon>
        <taxon>Brassicaceae</taxon>
        <taxon>Coluteocarpeae</taxon>
        <taxon>Noccaea</taxon>
    </lineage>
</organism>
<keyword evidence="1" id="KW-0175">Coiled coil</keyword>
<dbReference type="AlphaFoldDB" id="A0A1J3HXS6"/>
<accession>A0A1J3HXS6</accession>
<name>A0A1J3HXS6_NOCCA</name>
<dbReference type="PANTHER" id="PTHR46328:SF14">
    <property type="entry name" value="FAR-RED IMPAIRED RESPONSIVE (FAR1) FAMILY PROTEIN"/>
    <property type="match status" value="1"/>
</dbReference>
<reference evidence="3" key="1">
    <citation type="submission" date="2016-07" db="EMBL/GenBank/DDBJ databases">
        <title>De novo transcriptome assembly of four accessions of the metal hyperaccumulator plant Noccaea caerulescens.</title>
        <authorList>
            <person name="Blande D."/>
            <person name="Halimaa P."/>
            <person name="Tervahauta A.I."/>
            <person name="Aarts M.G."/>
            <person name="Karenlampi S.O."/>
        </authorList>
    </citation>
    <scope>NUCLEOTIDE SEQUENCE</scope>
</reference>
<dbReference type="InterPro" id="IPR004330">
    <property type="entry name" value="FAR1_DNA_bnd_dom"/>
</dbReference>
<dbReference type="Pfam" id="PF03101">
    <property type="entry name" value="FAR1"/>
    <property type="match status" value="1"/>
</dbReference>
<gene>
    <name evidence="3" type="ORF">LE_TR21627_c0_g1_i1_g.69493</name>
</gene>
<protein>
    <submittedName>
        <fullName evidence="3">Protein FAR1-RELATED SEQUENCE 5</fullName>
    </submittedName>
</protein>